<gene>
    <name evidence="1" type="ORF">GSOID_T00018695001</name>
</gene>
<evidence type="ECO:0000313" key="1">
    <source>
        <dbReference type="EMBL" id="CBY30804.1"/>
    </source>
</evidence>
<dbReference type="Proteomes" id="UP000011014">
    <property type="component" value="Unassembled WGS sequence"/>
</dbReference>
<name>E4Y556_OIKDI</name>
<dbReference type="AlphaFoldDB" id="E4Y556"/>
<sequence>MEKFRQDRLNYRTVTVTVAITTNSGDSSSQLTKITQSA</sequence>
<accession>E4Y556</accession>
<protein>
    <submittedName>
        <fullName evidence="1">Uncharacterized protein</fullName>
    </submittedName>
</protein>
<reference evidence="1" key="1">
    <citation type="journal article" date="2010" name="Science">
        <title>Plasticity of animal genome architecture unmasked by rapid evolution of a pelagic tunicate.</title>
        <authorList>
            <person name="Denoeud F."/>
            <person name="Henriet S."/>
            <person name="Mungpakdee S."/>
            <person name="Aury J.M."/>
            <person name="Da Silva C."/>
            <person name="Brinkmann H."/>
            <person name="Mikhaleva J."/>
            <person name="Olsen L.C."/>
            <person name="Jubin C."/>
            <person name="Canestro C."/>
            <person name="Bouquet J.M."/>
            <person name="Danks G."/>
            <person name="Poulain J."/>
            <person name="Campsteijn C."/>
            <person name="Adamski M."/>
            <person name="Cross I."/>
            <person name="Yadetie F."/>
            <person name="Muffato M."/>
            <person name="Louis A."/>
            <person name="Butcher S."/>
            <person name="Tsagkogeorga G."/>
            <person name="Konrad A."/>
            <person name="Singh S."/>
            <person name="Jensen M.F."/>
            <person name="Cong E.H."/>
            <person name="Eikeseth-Otteraa H."/>
            <person name="Noel B."/>
            <person name="Anthouard V."/>
            <person name="Porcel B.M."/>
            <person name="Kachouri-Lafond R."/>
            <person name="Nishino A."/>
            <person name="Ugolini M."/>
            <person name="Chourrout P."/>
            <person name="Nishida H."/>
            <person name="Aasland R."/>
            <person name="Huzurbazar S."/>
            <person name="Westhof E."/>
            <person name="Delsuc F."/>
            <person name="Lehrach H."/>
            <person name="Reinhardt R."/>
            <person name="Weissenbach J."/>
            <person name="Roy S.W."/>
            <person name="Artiguenave F."/>
            <person name="Postlethwait J.H."/>
            <person name="Manak J.R."/>
            <person name="Thompson E.M."/>
            <person name="Jaillon O."/>
            <person name="Du Pasquier L."/>
            <person name="Boudinot P."/>
            <person name="Liberles D.A."/>
            <person name="Volff J.N."/>
            <person name="Philippe H."/>
            <person name="Lenhard B."/>
            <person name="Roest Crollius H."/>
            <person name="Wincker P."/>
            <person name="Chourrout D."/>
        </authorList>
    </citation>
    <scope>NUCLEOTIDE SEQUENCE [LARGE SCALE GENOMIC DNA]</scope>
</reference>
<organism evidence="1">
    <name type="scientific">Oikopleura dioica</name>
    <name type="common">Tunicate</name>
    <dbReference type="NCBI Taxonomy" id="34765"/>
    <lineage>
        <taxon>Eukaryota</taxon>
        <taxon>Metazoa</taxon>
        <taxon>Chordata</taxon>
        <taxon>Tunicata</taxon>
        <taxon>Appendicularia</taxon>
        <taxon>Copelata</taxon>
        <taxon>Oikopleuridae</taxon>
        <taxon>Oikopleura</taxon>
    </lineage>
</organism>
<proteinExistence type="predicted"/>
<dbReference type="EMBL" id="FN654284">
    <property type="protein sequence ID" value="CBY30804.1"/>
    <property type="molecule type" value="Genomic_DNA"/>
</dbReference>